<evidence type="ECO:0000256" key="6">
    <source>
        <dbReference type="ARBA" id="ARBA00023136"/>
    </source>
</evidence>
<organism evidence="8">
    <name type="scientific">Escherichia coli</name>
    <dbReference type="NCBI Taxonomy" id="562"/>
    <lineage>
        <taxon>Bacteria</taxon>
        <taxon>Pseudomonadati</taxon>
        <taxon>Pseudomonadota</taxon>
        <taxon>Gammaproteobacteria</taxon>
        <taxon>Enterobacterales</taxon>
        <taxon>Enterobacteriaceae</taxon>
        <taxon>Escherichia</taxon>
    </lineage>
</organism>
<feature type="transmembrane region" description="Helical" evidence="7">
    <location>
        <begin position="12"/>
        <end position="32"/>
    </location>
</feature>
<dbReference type="Pfam" id="PF13440">
    <property type="entry name" value="Polysacc_synt_3"/>
    <property type="match status" value="1"/>
</dbReference>
<sequence length="493" mass="55690">MSLLSNAKWVSLSQFGRIIIQLISLTVLTRFIPPADYGLMALGTVVMNFVFIIRDLGTASAIIQRKEVDDDILNSVFWLNVTMGVGLCILIILCTPLIELLFKNEKLDNILYLLCFCFPLASIGSAHQALMERNSHFKKIAIIELLSSLSGFVVALLVAINNGGVYALVYQLICSSFISSILFFYLSSWTPSLHFKFEGVKKIIGFSSRLTVFNLVNYFSRNADAMIISRKYDANILGAYSLAYRIMLFPLQSLTFIASRSLYPILSRNQDDLKLIREIYLKTIFIISMITIPLMLGLVFLRTPFITIALGPNWAITSNILLWLAPTGIIQSILSCSGSILMSTNNTKTLMLLGIFGAAIQVLSFFIGSLFSINIFVFAYFIANVINALVVLYFTFKSIKLNIYSFCKILLIPTLSCSVMIIALHFVKKIIYINNVVNDVSYLIIQVIIGCIVYFIVFYIFVNICLRFKIMSENMIPDFLLRIKFFSHKRFLN</sequence>
<keyword evidence="4 7" id="KW-0812">Transmembrane</keyword>
<keyword evidence="3" id="KW-1003">Cell membrane</keyword>
<dbReference type="AlphaFoldDB" id="A0A0A8J6D3"/>
<feature type="transmembrane region" description="Helical" evidence="7">
    <location>
        <begin position="166"/>
        <end position="187"/>
    </location>
</feature>
<dbReference type="RefSeq" id="WP_021544498.1">
    <property type="nucleotide sequence ID" value="NZ_BFPK01000022.1"/>
</dbReference>
<feature type="transmembrane region" description="Helical" evidence="7">
    <location>
        <begin position="320"/>
        <end position="342"/>
    </location>
</feature>
<proteinExistence type="inferred from homology"/>
<keyword evidence="5 7" id="KW-1133">Transmembrane helix</keyword>
<feature type="transmembrane region" description="Helical" evidence="7">
    <location>
        <begin position="110"/>
        <end position="130"/>
    </location>
</feature>
<feature type="transmembrane region" description="Helical" evidence="7">
    <location>
        <begin position="239"/>
        <end position="258"/>
    </location>
</feature>
<dbReference type="PANTHER" id="PTHR30250">
    <property type="entry name" value="PST FAMILY PREDICTED COLANIC ACID TRANSPORTER"/>
    <property type="match status" value="1"/>
</dbReference>
<feature type="transmembrane region" description="Helical" evidence="7">
    <location>
        <begin position="349"/>
        <end position="367"/>
    </location>
</feature>
<reference evidence="8" key="1">
    <citation type="journal article" date="2014" name="DNA Res.">
        <title>A complete view of the genetic diversity of the Escherichia coli O-antigen biosynthesis gene cluster.</title>
        <authorList>
            <person name="Iguchi A."/>
            <person name="Iyoda S."/>
            <person name="Kikuchi T."/>
            <person name="Ogura Y."/>
            <person name="Katsura K."/>
            <person name="Ohnishi M."/>
            <person name="Hayashi T."/>
            <person name="Thomson N.R."/>
        </authorList>
    </citation>
    <scope>NUCLEOTIDE SEQUENCE</scope>
    <source>
        <strain evidence="8">35w</strain>
    </source>
</reference>
<feature type="transmembrane region" description="Helical" evidence="7">
    <location>
        <begin position="406"/>
        <end position="427"/>
    </location>
</feature>
<evidence type="ECO:0000256" key="3">
    <source>
        <dbReference type="ARBA" id="ARBA00022475"/>
    </source>
</evidence>
<evidence type="ECO:0000256" key="7">
    <source>
        <dbReference type="SAM" id="Phobius"/>
    </source>
</evidence>
<feature type="transmembrane region" description="Helical" evidence="7">
    <location>
        <begin position="373"/>
        <end position="394"/>
    </location>
</feature>
<evidence type="ECO:0000256" key="1">
    <source>
        <dbReference type="ARBA" id="ARBA00004651"/>
    </source>
</evidence>
<dbReference type="CDD" id="cd13127">
    <property type="entry name" value="MATE_tuaB_like"/>
    <property type="match status" value="1"/>
</dbReference>
<keyword evidence="6 7" id="KW-0472">Membrane</keyword>
<evidence type="ECO:0000256" key="5">
    <source>
        <dbReference type="ARBA" id="ARBA00022989"/>
    </source>
</evidence>
<comment type="similarity">
    <text evidence="2">Belongs to the polysaccharide synthase family.</text>
</comment>
<evidence type="ECO:0000256" key="2">
    <source>
        <dbReference type="ARBA" id="ARBA00007430"/>
    </source>
</evidence>
<dbReference type="PANTHER" id="PTHR30250:SF10">
    <property type="entry name" value="LIPOPOLYSACCHARIDE BIOSYNTHESIS PROTEIN WZXC"/>
    <property type="match status" value="1"/>
</dbReference>
<feature type="transmembrane region" description="Helical" evidence="7">
    <location>
        <begin position="442"/>
        <end position="466"/>
    </location>
</feature>
<dbReference type="EMBL" id="AB812052">
    <property type="protein sequence ID" value="BAQ01582.1"/>
    <property type="molecule type" value="Genomic_DNA"/>
</dbReference>
<name>A0A0A8J6D3_ECOLX</name>
<feature type="transmembrane region" description="Helical" evidence="7">
    <location>
        <begin position="77"/>
        <end position="98"/>
    </location>
</feature>
<comment type="subcellular location">
    <subcellularLocation>
        <location evidence="1">Cell membrane</location>
        <topology evidence="1">Multi-pass membrane protein</topology>
    </subcellularLocation>
</comment>
<evidence type="ECO:0000256" key="4">
    <source>
        <dbReference type="ARBA" id="ARBA00022692"/>
    </source>
</evidence>
<dbReference type="InterPro" id="IPR050833">
    <property type="entry name" value="Poly_Biosynth_Transport"/>
</dbReference>
<accession>A0A0A8J6D3</accession>
<dbReference type="GO" id="GO:0005886">
    <property type="term" value="C:plasma membrane"/>
    <property type="evidence" value="ECO:0007669"/>
    <property type="project" value="UniProtKB-SubCell"/>
</dbReference>
<gene>
    <name evidence="8" type="primary">wzx</name>
</gene>
<evidence type="ECO:0000313" key="8">
    <source>
        <dbReference type="EMBL" id="BAQ01582.1"/>
    </source>
</evidence>
<feature type="transmembrane region" description="Helical" evidence="7">
    <location>
        <begin position="279"/>
        <end position="300"/>
    </location>
</feature>
<feature type="transmembrane region" description="Helical" evidence="7">
    <location>
        <begin position="142"/>
        <end position="160"/>
    </location>
</feature>
<feature type="transmembrane region" description="Helical" evidence="7">
    <location>
        <begin position="38"/>
        <end position="56"/>
    </location>
</feature>
<protein>
    <submittedName>
        <fullName evidence="8">O-antigen flippase</fullName>
    </submittedName>
</protein>